<name>A0A2T6BMP5_9RHOB</name>
<protein>
    <submittedName>
        <fullName evidence="5">AraC family transcriptional regulator</fullName>
    </submittedName>
</protein>
<dbReference type="SUPFAM" id="SSF46689">
    <property type="entry name" value="Homeodomain-like"/>
    <property type="match status" value="2"/>
</dbReference>
<dbReference type="PANTHER" id="PTHR40055:SF1">
    <property type="entry name" value="TRANSCRIPTIONAL REGULATOR YGIV-RELATED"/>
    <property type="match status" value="1"/>
</dbReference>
<dbReference type="PROSITE" id="PS00041">
    <property type="entry name" value="HTH_ARAC_FAMILY_1"/>
    <property type="match status" value="1"/>
</dbReference>
<dbReference type="Gene3D" id="1.10.10.60">
    <property type="entry name" value="Homeodomain-like"/>
    <property type="match status" value="2"/>
</dbReference>
<dbReference type="Pfam" id="PF06445">
    <property type="entry name" value="GyrI-like"/>
    <property type="match status" value="1"/>
</dbReference>
<evidence type="ECO:0000313" key="5">
    <source>
        <dbReference type="EMBL" id="PTX57335.1"/>
    </source>
</evidence>
<feature type="domain" description="HTH araC/xylS-type" evidence="4">
    <location>
        <begin position="10"/>
        <end position="108"/>
    </location>
</feature>
<dbReference type="InterPro" id="IPR018062">
    <property type="entry name" value="HTH_AraC-typ_CS"/>
</dbReference>
<dbReference type="InterPro" id="IPR050908">
    <property type="entry name" value="SmbC-like"/>
</dbReference>
<keyword evidence="3" id="KW-0804">Transcription</keyword>
<dbReference type="InterPro" id="IPR018060">
    <property type="entry name" value="HTH_AraC"/>
</dbReference>
<dbReference type="Gene3D" id="3.20.80.10">
    <property type="entry name" value="Regulatory factor, effector binding domain"/>
    <property type="match status" value="1"/>
</dbReference>
<dbReference type="Proteomes" id="UP000243978">
    <property type="component" value="Unassembled WGS sequence"/>
</dbReference>
<proteinExistence type="predicted"/>
<reference evidence="5 6" key="1">
    <citation type="submission" date="2018-04" db="EMBL/GenBank/DDBJ databases">
        <title>Genomic Encyclopedia of Archaeal and Bacterial Type Strains, Phase II (KMG-II): from individual species to whole genera.</title>
        <authorList>
            <person name="Goeker M."/>
        </authorList>
    </citation>
    <scope>NUCLEOTIDE SEQUENCE [LARGE SCALE GENOMIC DNA]</scope>
    <source>
        <strain evidence="5 6">DSM 100977</strain>
    </source>
</reference>
<dbReference type="PROSITE" id="PS01124">
    <property type="entry name" value="HTH_ARAC_FAMILY_2"/>
    <property type="match status" value="1"/>
</dbReference>
<dbReference type="SUPFAM" id="SSF55136">
    <property type="entry name" value="Probable bacterial effector-binding domain"/>
    <property type="match status" value="1"/>
</dbReference>
<evidence type="ECO:0000256" key="2">
    <source>
        <dbReference type="ARBA" id="ARBA00023125"/>
    </source>
</evidence>
<dbReference type="RefSeq" id="WP_107846319.1">
    <property type="nucleotide sequence ID" value="NZ_QBKS01000001.1"/>
</dbReference>
<dbReference type="AlphaFoldDB" id="A0A2T6BMP5"/>
<dbReference type="SMART" id="SM00342">
    <property type="entry name" value="HTH_ARAC"/>
    <property type="match status" value="1"/>
</dbReference>
<sequence>MTHPYEARILRVLDHIHENPAGDLSLDALADVAAMSRFHWHRVYHAMTGETCAETVRRIRLHRAACWLVQRDWPVAEVAERAGFGSPQSFTRIFKTGYGLTPAAFRARGTLMSPRPSPKTGDYPMFPTEVTHHPGARLAAIAHTGPYLEIGRKFEHVATLFNARNLWPHARGMAGLYYDDPAATPEAELRSHAGILVGEDFEMFEEVEEITIPAGKMAVMHYKGSYSGLMAAYQYLYGVWLPESGEEPGDSAPMEVYLNDPKEVAPEELLTDVCVPLK</sequence>
<evidence type="ECO:0000259" key="4">
    <source>
        <dbReference type="PROSITE" id="PS01124"/>
    </source>
</evidence>
<dbReference type="Pfam" id="PF12833">
    <property type="entry name" value="HTH_18"/>
    <property type="match status" value="1"/>
</dbReference>
<dbReference type="PANTHER" id="PTHR40055">
    <property type="entry name" value="TRANSCRIPTIONAL REGULATOR YGIV-RELATED"/>
    <property type="match status" value="1"/>
</dbReference>
<dbReference type="InterPro" id="IPR009057">
    <property type="entry name" value="Homeodomain-like_sf"/>
</dbReference>
<evidence type="ECO:0000256" key="3">
    <source>
        <dbReference type="ARBA" id="ARBA00023163"/>
    </source>
</evidence>
<dbReference type="SMART" id="SM00871">
    <property type="entry name" value="AraC_E_bind"/>
    <property type="match status" value="1"/>
</dbReference>
<dbReference type="InterPro" id="IPR011256">
    <property type="entry name" value="Reg_factor_effector_dom_sf"/>
</dbReference>
<comment type="caution">
    <text evidence="5">The sequence shown here is derived from an EMBL/GenBank/DDBJ whole genome shotgun (WGS) entry which is preliminary data.</text>
</comment>
<organism evidence="5 6">
    <name type="scientific">Litoreibacter ponti</name>
    <dbReference type="NCBI Taxonomy" id="1510457"/>
    <lineage>
        <taxon>Bacteria</taxon>
        <taxon>Pseudomonadati</taxon>
        <taxon>Pseudomonadota</taxon>
        <taxon>Alphaproteobacteria</taxon>
        <taxon>Rhodobacterales</taxon>
        <taxon>Roseobacteraceae</taxon>
        <taxon>Litoreibacter</taxon>
    </lineage>
</organism>
<dbReference type="EMBL" id="QBKS01000001">
    <property type="protein sequence ID" value="PTX57335.1"/>
    <property type="molecule type" value="Genomic_DNA"/>
</dbReference>
<keyword evidence="6" id="KW-1185">Reference proteome</keyword>
<dbReference type="InterPro" id="IPR020449">
    <property type="entry name" value="Tscrpt_reg_AraC-type_HTH"/>
</dbReference>
<evidence type="ECO:0000256" key="1">
    <source>
        <dbReference type="ARBA" id="ARBA00023015"/>
    </source>
</evidence>
<dbReference type="GO" id="GO:0003700">
    <property type="term" value="F:DNA-binding transcription factor activity"/>
    <property type="evidence" value="ECO:0007669"/>
    <property type="project" value="InterPro"/>
</dbReference>
<dbReference type="GO" id="GO:0043565">
    <property type="term" value="F:sequence-specific DNA binding"/>
    <property type="evidence" value="ECO:0007669"/>
    <property type="project" value="InterPro"/>
</dbReference>
<accession>A0A2T6BMP5</accession>
<dbReference type="PRINTS" id="PR00032">
    <property type="entry name" value="HTHARAC"/>
</dbReference>
<keyword evidence="1" id="KW-0805">Transcription regulation</keyword>
<gene>
    <name evidence="5" type="ORF">C8N43_2002</name>
</gene>
<dbReference type="InterPro" id="IPR010499">
    <property type="entry name" value="AraC_E-bd"/>
</dbReference>
<dbReference type="OrthoDB" id="9816011at2"/>
<keyword evidence="2" id="KW-0238">DNA-binding</keyword>
<dbReference type="InterPro" id="IPR029442">
    <property type="entry name" value="GyrI-like"/>
</dbReference>
<evidence type="ECO:0000313" key="6">
    <source>
        <dbReference type="Proteomes" id="UP000243978"/>
    </source>
</evidence>